<dbReference type="Pfam" id="PF00560">
    <property type="entry name" value="LRR_1"/>
    <property type="match status" value="2"/>
</dbReference>
<keyword evidence="8" id="KW-1185">Reference proteome</keyword>
<feature type="compositionally biased region" description="Pro residues" evidence="6">
    <location>
        <begin position="53"/>
        <end position="72"/>
    </location>
</feature>
<keyword evidence="2" id="KW-0964">Secreted</keyword>
<dbReference type="Gene3D" id="3.80.10.10">
    <property type="entry name" value="Ribonuclease Inhibitor"/>
    <property type="match status" value="1"/>
</dbReference>
<evidence type="ECO:0000256" key="7">
    <source>
        <dbReference type="SAM" id="SignalP"/>
    </source>
</evidence>
<keyword evidence="3" id="KW-0433">Leucine-rich repeat</keyword>
<dbReference type="InterPro" id="IPR032675">
    <property type="entry name" value="LRR_dom_sf"/>
</dbReference>
<proteinExistence type="predicted"/>
<dbReference type="KEGG" id="cmax:111483032"/>
<accession>A0A6J1JBV7</accession>
<organism evidence="8 9">
    <name type="scientific">Cucurbita maxima</name>
    <name type="common">Pumpkin</name>
    <name type="synonym">Winter squash</name>
    <dbReference type="NCBI Taxonomy" id="3661"/>
    <lineage>
        <taxon>Eukaryota</taxon>
        <taxon>Viridiplantae</taxon>
        <taxon>Streptophyta</taxon>
        <taxon>Embryophyta</taxon>
        <taxon>Tracheophyta</taxon>
        <taxon>Spermatophyta</taxon>
        <taxon>Magnoliopsida</taxon>
        <taxon>eudicotyledons</taxon>
        <taxon>Gunneridae</taxon>
        <taxon>Pentapetalae</taxon>
        <taxon>rosids</taxon>
        <taxon>fabids</taxon>
        <taxon>Cucurbitales</taxon>
        <taxon>Cucurbitaceae</taxon>
        <taxon>Cucurbiteae</taxon>
        <taxon>Cucurbita</taxon>
    </lineage>
</organism>
<protein>
    <submittedName>
        <fullName evidence="9">Uncharacterized protein At4g06744-like</fullName>
    </submittedName>
</protein>
<gene>
    <name evidence="9" type="primary">LOC111483032</name>
</gene>
<evidence type="ECO:0000256" key="2">
    <source>
        <dbReference type="ARBA" id="ARBA00022525"/>
    </source>
</evidence>
<feature type="chain" id="PRO_5027076643" evidence="7">
    <location>
        <begin position="30"/>
        <end position="447"/>
    </location>
</feature>
<keyword evidence="4 7" id="KW-0732">Signal</keyword>
<feature type="signal peptide" evidence="7">
    <location>
        <begin position="1"/>
        <end position="29"/>
    </location>
</feature>
<dbReference type="InterPro" id="IPR051582">
    <property type="entry name" value="LRR_extensin-like_regulator"/>
</dbReference>
<evidence type="ECO:0000313" key="8">
    <source>
        <dbReference type="Proteomes" id="UP000504608"/>
    </source>
</evidence>
<dbReference type="PANTHER" id="PTHR32093">
    <property type="entry name" value="LEUCINE-RICH REPEAT EXTENSIN-LIKE PROTEIN 3-RELATED"/>
    <property type="match status" value="1"/>
</dbReference>
<evidence type="ECO:0000256" key="3">
    <source>
        <dbReference type="ARBA" id="ARBA00022614"/>
    </source>
</evidence>
<feature type="region of interest" description="Disordered" evidence="6">
    <location>
        <begin position="46"/>
        <end position="72"/>
    </location>
</feature>
<evidence type="ECO:0000256" key="6">
    <source>
        <dbReference type="SAM" id="MobiDB-lite"/>
    </source>
</evidence>
<evidence type="ECO:0000256" key="1">
    <source>
        <dbReference type="ARBA" id="ARBA00004613"/>
    </source>
</evidence>
<evidence type="ECO:0000256" key="4">
    <source>
        <dbReference type="ARBA" id="ARBA00022729"/>
    </source>
</evidence>
<reference evidence="9" key="1">
    <citation type="submission" date="2025-08" db="UniProtKB">
        <authorList>
            <consortium name="RefSeq"/>
        </authorList>
    </citation>
    <scope>IDENTIFICATION</scope>
    <source>
        <tissue evidence="9">Young leaves</tissue>
    </source>
</reference>
<evidence type="ECO:0000313" key="9">
    <source>
        <dbReference type="RefSeq" id="XP_022984888.1"/>
    </source>
</evidence>
<dbReference type="GO" id="GO:0005576">
    <property type="term" value="C:extracellular region"/>
    <property type="evidence" value="ECO:0007669"/>
    <property type="project" value="UniProtKB-SubCell"/>
</dbReference>
<evidence type="ECO:0000256" key="5">
    <source>
        <dbReference type="ARBA" id="ARBA00022737"/>
    </source>
</evidence>
<dbReference type="RefSeq" id="XP_022984888.1">
    <property type="nucleotide sequence ID" value="XM_023129120.1"/>
</dbReference>
<name>A0A6J1JBV7_CUCMA</name>
<keyword evidence="5" id="KW-0677">Repeat</keyword>
<dbReference type="InterPro" id="IPR001611">
    <property type="entry name" value="Leu-rich_rpt"/>
</dbReference>
<dbReference type="AlphaFoldDB" id="A0A6J1JBV7"/>
<dbReference type="GeneID" id="111483032"/>
<dbReference type="PANTHER" id="PTHR32093:SF131">
    <property type="entry name" value="LEUCINE-RICH REPEAT-CONTAINING N-TERMINAL PLANT-TYPE DOMAIN-CONTAINING PROTEIN"/>
    <property type="match status" value="1"/>
</dbReference>
<dbReference type="SUPFAM" id="SSF52058">
    <property type="entry name" value="L domain-like"/>
    <property type="match status" value="1"/>
</dbReference>
<dbReference type="OrthoDB" id="676979at2759"/>
<sequence>MASLSLLSTFFLLLPLTSLLLSPPSPAQARPAAGDGQLNSRSALEIIIGGGPDPNPETPENPPVPCPPPPPEFENERLKKAYFVIQRLKRKITGGRMDVVKTWKEKDVCRYKGFRCDHLPDRMKERTVSAVSFNGFKFKGPELFLEGFMDELDDIAVFHVNSNFFVGPIPDKINHQRFFFEMDLSNNKLSGEFPTNVLGATELTFLDLRYNNYCGPIPEQIFNMDIISAIYINNNQFSSNLPYNLGRTPAKYLTFANNQLSGPIPRSIGDAKKTMEEIVFFNNQLEGCLPFEIGYLENAVLFDAGKNRLTGPIPLSLACMAKMEHLYLADNQLYGPVPEEICKLPKLGNFTLKNNFFTQVGPHCKKLIKKKILDVSNNCIPGLIKQRPEAECVEFAYRPKYCGDDKSFTYIPCKNNHYFHPHVSKPNNNVNYVSPKKTYAALTPEPQ</sequence>
<comment type="subcellular location">
    <subcellularLocation>
        <location evidence="1">Secreted</location>
    </subcellularLocation>
</comment>
<dbReference type="Proteomes" id="UP000504608">
    <property type="component" value="Unplaced"/>
</dbReference>